<reference evidence="1" key="1">
    <citation type="submission" date="2022-09" db="EMBL/GenBank/DDBJ databases">
        <title>Complete Genomes of Fervidibacillus albus and Fervidibacillus halotolerans isolated from tidal flat sediments.</title>
        <authorList>
            <person name="Kwon K.K."/>
            <person name="Yang S.-H."/>
            <person name="Park M.J."/>
            <person name="Oh H.-M."/>
        </authorList>
    </citation>
    <scope>NUCLEOTIDE SEQUENCE</scope>
    <source>
        <strain evidence="1">MEBiC13594</strain>
    </source>
</reference>
<proteinExistence type="predicted"/>
<organism evidence="1 2">
    <name type="scientific">Fervidibacillus halotolerans</name>
    <dbReference type="NCBI Taxonomy" id="2980027"/>
    <lineage>
        <taxon>Bacteria</taxon>
        <taxon>Bacillati</taxon>
        <taxon>Bacillota</taxon>
        <taxon>Bacilli</taxon>
        <taxon>Bacillales</taxon>
        <taxon>Bacillaceae</taxon>
        <taxon>Fervidibacillus</taxon>
    </lineage>
</organism>
<dbReference type="AlphaFoldDB" id="A0A9E8M1S8"/>
<accession>A0A9E8M1S8</accession>
<evidence type="ECO:0000313" key="2">
    <source>
        <dbReference type="Proteomes" id="UP001164726"/>
    </source>
</evidence>
<evidence type="ECO:0000313" key="1">
    <source>
        <dbReference type="EMBL" id="WAA13387.1"/>
    </source>
</evidence>
<dbReference type="Gene3D" id="1.10.10.60">
    <property type="entry name" value="Homeodomain-like"/>
    <property type="match status" value="1"/>
</dbReference>
<dbReference type="RefSeq" id="WP_275421551.1">
    <property type="nucleotide sequence ID" value="NZ_CP106877.1"/>
</dbReference>
<dbReference type="EMBL" id="CP106877">
    <property type="protein sequence ID" value="WAA13387.1"/>
    <property type="molecule type" value="Genomic_DNA"/>
</dbReference>
<gene>
    <name evidence="1" type="ORF">OE105_04545</name>
</gene>
<dbReference type="KEGG" id="fhl:OE105_04545"/>
<sequence>MAKRKRRKRTRPPLDDRHYTAIYLMTRPFYDKKTGKKRWLTRQEVADMVGVSRMQLWRWEQRKDFQREHDKALKAYLRTLKPKKPRWTVPSSADEINAILRNSGII</sequence>
<protein>
    <submittedName>
        <fullName evidence="1">PhBC6A51 family helix-turn-helix protein</fullName>
    </submittedName>
</protein>
<name>A0A9E8M1S8_9BACI</name>
<keyword evidence="2" id="KW-1185">Reference proteome</keyword>
<dbReference type="Proteomes" id="UP001164726">
    <property type="component" value="Chromosome"/>
</dbReference>